<dbReference type="EMBL" id="MFLY01000044">
    <property type="protein sequence ID" value="OGG72533.1"/>
    <property type="molecule type" value="Genomic_DNA"/>
</dbReference>
<comment type="caution">
    <text evidence="1">The sequence shown here is derived from an EMBL/GenBank/DDBJ whole genome shotgun (WGS) entry which is preliminary data.</text>
</comment>
<proteinExistence type="predicted"/>
<evidence type="ECO:0000313" key="2">
    <source>
        <dbReference type="Proteomes" id="UP000177306"/>
    </source>
</evidence>
<evidence type="ECO:0000313" key="1">
    <source>
        <dbReference type="EMBL" id="OGG72533.1"/>
    </source>
</evidence>
<dbReference type="Proteomes" id="UP000177306">
    <property type="component" value="Unassembled WGS sequence"/>
</dbReference>
<name>A0A1F6EFV9_9BACT</name>
<organism evidence="1 2">
    <name type="scientific">Candidatus Kaiserbacteria bacterium RIFCSPLOWO2_01_FULL_53_17</name>
    <dbReference type="NCBI Taxonomy" id="1798511"/>
    <lineage>
        <taxon>Bacteria</taxon>
        <taxon>Candidatus Kaiseribacteriota</taxon>
    </lineage>
</organism>
<reference evidence="1 2" key="1">
    <citation type="journal article" date="2016" name="Nat. Commun.">
        <title>Thousands of microbial genomes shed light on interconnected biogeochemical processes in an aquifer system.</title>
        <authorList>
            <person name="Anantharaman K."/>
            <person name="Brown C.T."/>
            <person name="Hug L.A."/>
            <person name="Sharon I."/>
            <person name="Castelle C.J."/>
            <person name="Probst A.J."/>
            <person name="Thomas B.C."/>
            <person name="Singh A."/>
            <person name="Wilkins M.J."/>
            <person name="Karaoz U."/>
            <person name="Brodie E.L."/>
            <person name="Williams K.H."/>
            <person name="Hubbard S.S."/>
            <person name="Banfield J.F."/>
        </authorList>
    </citation>
    <scope>NUCLEOTIDE SEQUENCE [LARGE SCALE GENOMIC DNA]</scope>
</reference>
<sequence>MPKKKYQPGDIVNLDDVVPSLAALAAWSEVARRAAEFCHMLRIPEKNLPEEQARLNADGSISIFVEIKTPSGGGVTFDMNVPASEFNPNRR</sequence>
<gene>
    <name evidence="1" type="ORF">A3A38_01965</name>
</gene>
<accession>A0A1F6EFV9</accession>
<protein>
    <submittedName>
        <fullName evidence="1">Uncharacterized protein</fullName>
    </submittedName>
</protein>
<dbReference type="AlphaFoldDB" id="A0A1F6EFV9"/>